<dbReference type="GO" id="GO:0030151">
    <property type="term" value="F:molybdenum ion binding"/>
    <property type="evidence" value="ECO:0007669"/>
    <property type="project" value="InterPro"/>
</dbReference>
<organism evidence="1 2">
    <name type="scientific">Roseomonas acroporae</name>
    <dbReference type="NCBI Taxonomy" id="2937791"/>
    <lineage>
        <taxon>Bacteria</taxon>
        <taxon>Pseudomonadati</taxon>
        <taxon>Pseudomonadota</taxon>
        <taxon>Alphaproteobacteria</taxon>
        <taxon>Acetobacterales</taxon>
        <taxon>Roseomonadaceae</taxon>
        <taxon>Roseomonas</taxon>
    </lineage>
</organism>
<accession>A0A9X2BU29</accession>
<dbReference type="AlphaFoldDB" id="A0A9X2BU29"/>
<dbReference type="RefSeq" id="WP_248667115.1">
    <property type="nucleotide sequence ID" value="NZ_JALPRX010000046.1"/>
</dbReference>
<dbReference type="Proteomes" id="UP001139516">
    <property type="component" value="Unassembled WGS sequence"/>
</dbReference>
<protein>
    <submittedName>
        <fullName evidence="1">Nitrogen fixation protein NifQ</fullName>
    </submittedName>
</protein>
<proteinExistence type="predicted"/>
<gene>
    <name evidence="1" type="ORF">M0638_11420</name>
</gene>
<evidence type="ECO:0000313" key="1">
    <source>
        <dbReference type="EMBL" id="MCK8784992.1"/>
    </source>
</evidence>
<dbReference type="GO" id="GO:0009399">
    <property type="term" value="P:nitrogen fixation"/>
    <property type="evidence" value="ECO:0007669"/>
    <property type="project" value="InterPro"/>
</dbReference>
<dbReference type="EMBL" id="JALPRX010000046">
    <property type="protein sequence ID" value="MCK8784992.1"/>
    <property type="molecule type" value="Genomic_DNA"/>
</dbReference>
<dbReference type="Pfam" id="PF04891">
    <property type="entry name" value="NifQ"/>
    <property type="match status" value="1"/>
</dbReference>
<sequence length="213" mass="23133">MNATDVYAWLSGGSQRGACDGFDAHVLASVLAIGIAESANGHSPVTESVGLSGEALAGLAAEVFPHAAAVFARVRHETLAARPADEDCLRELLRRHSTEGSGFQSCLADVVARRCMRPNHLWQDLGLRSRRELSWLMARHFEPLASRNGKDMKWKKFLYRTICRDDGYRLCAAPICSECDDFEACFGEENGESLIARVHRDADPVAGAAMAAG</sequence>
<comment type="caution">
    <text evidence="1">The sequence shown here is derived from an EMBL/GenBank/DDBJ whole genome shotgun (WGS) entry which is preliminary data.</text>
</comment>
<dbReference type="InterPro" id="IPR006975">
    <property type="entry name" value="NifQ"/>
</dbReference>
<evidence type="ECO:0000313" key="2">
    <source>
        <dbReference type="Proteomes" id="UP001139516"/>
    </source>
</evidence>
<keyword evidence="2" id="KW-1185">Reference proteome</keyword>
<name>A0A9X2BU29_9PROT</name>
<reference evidence="1" key="1">
    <citation type="submission" date="2022-04" db="EMBL/GenBank/DDBJ databases">
        <title>Roseomonas acroporae sp. nov., isolated from coral Acropora digitifera.</title>
        <authorList>
            <person name="Sun H."/>
        </authorList>
    </citation>
    <scope>NUCLEOTIDE SEQUENCE</scope>
    <source>
        <strain evidence="1">NAR14</strain>
    </source>
</reference>